<dbReference type="GO" id="GO:0043565">
    <property type="term" value="F:sequence-specific DNA binding"/>
    <property type="evidence" value="ECO:0007669"/>
    <property type="project" value="InterPro"/>
</dbReference>
<accession>A0A975A0J7</accession>
<evidence type="ECO:0000259" key="4">
    <source>
        <dbReference type="PROSITE" id="PS01124"/>
    </source>
</evidence>
<dbReference type="EMBL" id="CP070608">
    <property type="protein sequence ID" value="QSE97464.1"/>
    <property type="molecule type" value="Genomic_DNA"/>
</dbReference>
<dbReference type="RefSeq" id="WP_205721975.1">
    <property type="nucleotide sequence ID" value="NZ_CP070608.1"/>
</dbReference>
<keyword evidence="6" id="KW-1185">Reference proteome</keyword>
<evidence type="ECO:0000256" key="2">
    <source>
        <dbReference type="ARBA" id="ARBA00023125"/>
    </source>
</evidence>
<dbReference type="AlphaFoldDB" id="A0A975A0J7"/>
<dbReference type="Gene3D" id="1.10.10.60">
    <property type="entry name" value="Homeodomain-like"/>
    <property type="match status" value="1"/>
</dbReference>
<reference evidence="5" key="1">
    <citation type="submission" date="2021-02" db="EMBL/GenBank/DDBJ databases">
        <title>Fulvivirga sp. S481 isolated from sea water.</title>
        <authorList>
            <person name="Bae S.S."/>
            <person name="Baek K."/>
        </authorList>
    </citation>
    <scope>NUCLEOTIDE SEQUENCE</scope>
    <source>
        <strain evidence="5">S481</strain>
    </source>
</reference>
<feature type="domain" description="HTH araC/xylS-type" evidence="4">
    <location>
        <begin position="179"/>
        <end position="277"/>
    </location>
</feature>
<protein>
    <submittedName>
        <fullName evidence="5">Helix-turn-helix domain-containing protein</fullName>
    </submittedName>
</protein>
<dbReference type="PANTHER" id="PTHR43280">
    <property type="entry name" value="ARAC-FAMILY TRANSCRIPTIONAL REGULATOR"/>
    <property type="match status" value="1"/>
</dbReference>
<name>A0A975A0J7_9BACT</name>
<evidence type="ECO:0000256" key="3">
    <source>
        <dbReference type="ARBA" id="ARBA00023163"/>
    </source>
</evidence>
<evidence type="ECO:0000313" key="6">
    <source>
        <dbReference type="Proteomes" id="UP000662783"/>
    </source>
</evidence>
<keyword evidence="2" id="KW-0238">DNA-binding</keyword>
<dbReference type="GO" id="GO:0003700">
    <property type="term" value="F:DNA-binding transcription factor activity"/>
    <property type="evidence" value="ECO:0007669"/>
    <property type="project" value="InterPro"/>
</dbReference>
<dbReference type="Proteomes" id="UP000662783">
    <property type="component" value="Chromosome"/>
</dbReference>
<dbReference type="InterPro" id="IPR009057">
    <property type="entry name" value="Homeodomain-like_sf"/>
</dbReference>
<gene>
    <name evidence="5" type="ORF">JR347_18090</name>
</gene>
<dbReference type="InterPro" id="IPR018060">
    <property type="entry name" value="HTH_AraC"/>
</dbReference>
<evidence type="ECO:0000313" key="5">
    <source>
        <dbReference type="EMBL" id="QSE97464.1"/>
    </source>
</evidence>
<dbReference type="SMART" id="SM00342">
    <property type="entry name" value="HTH_ARAC"/>
    <property type="match status" value="1"/>
</dbReference>
<dbReference type="SUPFAM" id="SSF46689">
    <property type="entry name" value="Homeodomain-like"/>
    <property type="match status" value="1"/>
</dbReference>
<dbReference type="KEGG" id="fuv:JR347_18090"/>
<dbReference type="Pfam" id="PF12833">
    <property type="entry name" value="HTH_18"/>
    <property type="match status" value="1"/>
</dbReference>
<keyword evidence="1" id="KW-0805">Transcription regulation</keyword>
<dbReference type="PANTHER" id="PTHR43280:SF32">
    <property type="entry name" value="TRANSCRIPTIONAL REGULATORY PROTEIN"/>
    <property type="match status" value="1"/>
</dbReference>
<dbReference type="PROSITE" id="PS01124">
    <property type="entry name" value="HTH_ARAC_FAMILY_2"/>
    <property type="match status" value="1"/>
</dbReference>
<proteinExistence type="predicted"/>
<evidence type="ECO:0000256" key="1">
    <source>
        <dbReference type="ARBA" id="ARBA00023015"/>
    </source>
</evidence>
<keyword evidence="3" id="KW-0804">Transcription</keyword>
<organism evidence="5 6">
    <name type="scientific">Fulvivirga lutea</name>
    <dbReference type="NCBI Taxonomy" id="2810512"/>
    <lineage>
        <taxon>Bacteria</taxon>
        <taxon>Pseudomonadati</taxon>
        <taxon>Bacteroidota</taxon>
        <taxon>Cytophagia</taxon>
        <taxon>Cytophagales</taxon>
        <taxon>Fulvivirgaceae</taxon>
        <taxon>Fulvivirga</taxon>
    </lineage>
</organism>
<sequence length="286" mass="33757">MVKVFEGKEFNSLLALLTNHAKELHELERYNNLISILWNRCHNPVTFYVDGAETTLLPNQITTYTYLHVLKFPKDTPELTSFNFNREFYCIIDHDQEVSCNGILFFGSSNQHIIDLVEEEIEKFEMLFHVFVDEFSTRDNIQEEMLRMLLKRLIIKVTRIAKKQIIQSEMEDSQIDLIRKFNVLVEQNYKLKHQVSDYAELLFKSPKTLSNLFSKFSNSTPLQIIQERIILEGKRLLLYTDKSVKEIAYELGFEDAGSFHKVFKRLIKQTPLEFKQQMRSEKASVQ</sequence>